<dbReference type="InterPro" id="IPR000160">
    <property type="entry name" value="GGDEF_dom"/>
</dbReference>
<name>A0A1M7RC79_9BURK</name>
<evidence type="ECO:0000313" key="4">
    <source>
        <dbReference type="EMBL" id="SHN43742.1"/>
    </source>
</evidence>
<dbReference type="PANTHER" id="PTHR45138:SF9">
    <property type="entry name" value="DIGUANYLATE CYCLASE DGCM-RELATED"/>
    <property type="match status" value="1"/>
</dbReference>
<evidence type="ECO:0000313" key="5">
    <source>
        <dbReference type="Proteomes" id="UP000184339"/>
    </source>
</evidence>
<dbReference type="RefSeq" id="WP_072789900.1">
    <property type="nucleotide sequence ID" value="NZ_FRCX01000018.1"/>
</dbReference>
<dbReference type="InterPro" id="IPR043128">
    <property type="entry name" value="Rev_trsase/Diguanyl_cyclase"/>
</dbReference>
<keyword evidence="5" id="KW-1185">Reference proteome</keyword>
<proteinExistence type="predicted"/>
<dbReference type="CDD" id="cd01949">
    <property type="entry name" value="GGDEF"/>
    <property type="match status" value="1"/>
</dbReference>
<dbReference type="Gene3D" id="3.30.70.270">
    <property type="match status" value="1"/>
</dbReference>
<dbReference type="PROSITE" id="PS50887">
    <property type="entry name" value="GGDEF"/>
    <property type="match status" value="1"/>
</dbReference>
<organism evidence="4 5">
    <name type="scientific">Duganella sacchari</name>
    <dbReference type="NCBI Taxonomy" id="551987"/>
    <lineage>
        <taxon>Bacteria</taxon>
        <taxon>Pseudomonadati</taxon>
        <taxon>Pseudomonadota</taxon>
        <taxon>Betaproteobacteria</taxon>
        <taxon>Burkholderiales</taxon>
        <taxon>Oxalobacteraceae</taxon>
        <taxon>Telluria group</taxon>
        <taxon>Duganella</taxon>
    </lineage>
</organism>
<dbReference type="SMART" id="SM00267">
    <property type="entry name" value="GGDEF"/>
    <property type="match status" value="1"/>
</dbReference>
<dbReference type="InterPro" id="IPR050469">
    <property type="entry name" value="Diguanylate_Cyclase"/>
</dbReference>
<dbReference type="NCBIfam" id="TIGR00254">
    <property type="entry name" value="GGDEF"/>
    <property type="match status" value="1"/>
</dbReference>
<sequence length="356" mass="38975">MTNKPVKVRQLSPVQLRILLTLSRELLQTDDVSSSLGLVGRVLVEVMSPDSALLLLQDERLDVVCFDRRGVAHPAGQDHMLYPTAAALLSGTRHAAADMRDQASPVHIGPGTLAVAVPAHAAVAVLAVSWTNDLASTAPEKCGPLLTYILELAAAALGKIAARSSLEQLLWQQREQIASSSMAHAAELERREQAVTDLRVLALTDVLTGLYNRRGFFMQAEQIFKVAQRKRADSAVIFADIDGLKHVNDELGHDTGDALIRDAASVFRQSFREADVVSRLGGDEFVAYTLDDARPEIILQRIRDNLHAFNLMQERPYAVAISAGIVRCEPGGKQALSDYVLQADEQMYAEKRSRLH</sequence>
<evidence type="ECO:0000256" key="1">
    <source>
        <dbReference type="ARBA" id="ARBA00012528"/>
    </source>
</evidence>
<reference evidence="5" key="1">
    <citation type="submission" date="2016-11" db="EMBL/GenBank/DDBJ databases">
        <authorList>
            <person name="Varghese N."/>
            <person name="Submissions S."/>
        </authorList>
    </citation>
    <scope>NUCLEOTIDE SEQUENCE [LARGE SCALE GENOMIC DNA]</scope>
    <source>
        <strain evidence="5">Sac-22</strain>
    </source>
</reference>
<dbReference type="PANTHER" id="PTHR45138">
    <property type="entry name" value="REGULATORY COMPONENTS OF SENSORY TRANSDUCTION SYSTEM"/>
    <property type="match status" value="1"/>
</dbReference>
<dbReference type="Proteomes" id="UP000184339">
    <property type="component" value="Unassembled WGS sequence"/>
</dbReference>
<dbReference type="OrthoDB" id="5571399at2"/>
<comment type="catalytic activity">
    <reaction evidence="2">
        <text>2 GTP = 3',3'-c-di-GMP + 2 diphosphate</text>
        <dbReference type="Rhea" id="RHEA:24898"/>
        <dbReference type="ChEBI" id="CHEBI:33019"/>
        <dbReference type="ChEBI" id="CHEBI:37565"/>
        <dbReference type="ChEBI" id="CHEBI:58805"/>
        <dbReference type="EC" id="2.7.7.65"/>
    </reaction>
</comment>
<evidence type="ECO:0000259" key="3">
    <source>
        <dbReference type="PROSITE" id="PS50887"/>
    </source>
</evidence>
<gene>
    <name evidence="4" type="ORF">SAMN05192549_11849</name>
</gene>
<dbReference type="EMBL" id="FRCX01000018">
    <property type="protein sequence ID" value="SHN43742.1"/>
    <property type="molecule type" value="Genomic_DNA"/>
</dbReference>
<dbReference type="AlphaFoldDB" id="A0A1M7RC79"/>
<feature type="domain" description="GGDEF" evidence="3">
    <location>
        <begin position="232"/>
        <end position="356"/>
    </location>
</feature>
<dbReference type="GO" id="GO:0052621">
    <property type="term" value="F:diguanylate cyclase activity"/>
    <property type="evidence" value="ECO:0007669"/>
    <property type="project" value="UniProtKB-EC"/>
</dbReference>
<dbReference type="STRING" id="551987.SAMN05192549_11849"/>
<evidence type="ECO:0000256" key="2">
    <source>
        <dbReference type="ARBA" id="ARBA00034247"/>
    </source>
</evidence>
<dbReference type="EC" id="2.7.7.65" evidence="1"/>
<protein>
    <recommendedName>
        <fullName evidence="1">diguanylate cyclase</fullName>
        <ecNumber evidence="1">2.7.7.65</ecNumber>
    </recommendedName>
</protein>
<dbReference type="SUPFAM" id="SSF55073">
    <property type="entry name" value="Nucleotide cyclase"/>
    <property type="match status" value="1"/>
</dbReference>
<accession>A0A1M7RC79</accession>
<dbReference type="Pfam" id="PF00990">
    <property type="entry name" value="GGDEF"/>
    <property type="match status" value="1"/>
</dbReference>
<dbReference type="InterPro" id="IPR029787">
    <property type="entry name" value="Nucleotide_cyclase"/>
</dbReference>